<reference evidence="2" key="2">
    <citation type="journal article" date="2011" name="J. Bacteriol.">
        <title>Complete genome sequence of Cronobacter turicensis LMG 23827, a food-borne pathogen causing deaths in neonates.</title>
        <authorList>
            <person name="Stephan R."/>
            <person name="Lehner A."/>
            <person name="Tischler P."/>
            <person name="Rattei T."/>
        </authorList>
    </citation>
    <scope>NUCLEOTIDE SEQUENCE [LARGE SCALE GENOMIC DNA]</scope>
    <source>
        <strain evidence="2">DSM 18703 / CCUG 55852 / LMG 23827 / z3032</strain>
    </source>
</reference>
<proteinExistence type="predicted"/>
<keyword evidence="2" id="KW-1185">Reference proteome</keyword>
<dbReference type="Proteomes" id="UP000002069">
    <property type="component" value="Chromosome"/>
</dbReference>
<sequence length="70" mass="8279">MRFMVFYVTQFLTVNLISTDVKQSINVNTGIQEYRNTGIQEYRNTGMVQDYKDSQFCLFNDVLKIMLIKL</sequence>
<protein>
    <submittedName>
        <fullName evidence="1">Uncharacterized protein</fullName>
    </submittedName>
</protein>
<dbReference type="HOGENOM" id="CLU_2755665_0_0_6"/>
<dbReference type="AlphaFoldDB" id="C9XXN6"/>
<evidence type="ECO:0000313" key="2">
    <source>
        <dbReference type="Proteomes" id="UP000002069"/>
    </source>
</evidence>
<gene>
    <name evidence="1" type="ordered locus">Ctu_30980</name>
</gene>
<dbReference type="KEGG" id="ctu:CTU_30980"/>
<evidence type="ECO:0000313" key="1">
    <source>
        <dbReference type="EMBL" id="CBA32805.1"/>
    </source>
</evidence>
<organism evidence="1 2">
    <name type="scientific">Cronobacter turicensis (strain DSM 18703 / CCUG 55852 / LMG 23827 / z3032)</name>
    <dbReference type="NCBI Taxonomy" id="693216"/>
    <lineage>
        <taxon>Bacteria</taxon>
        <taxon>Pseudomonadati</taxon>
        <taxon>Pseudomonadota</taxon>
        <taxon>Gammaproteobacteria</taxon>
        <taxon>Enterobacterales</taxon>
        <taxon>Enterobacteriaceae</taxon>
        <taxon>Cronobacter</taxon>
    </lineage>
</organism>
<accession>C9XXN6</accession>
<name>C9XXN6_CROTZ</name>
<dbReference type="EMBL" id="FN543093">
    <property type="protein sequence ID" value="CBA32805.1"/>
    <property type="molecule type" value="Genomic_DNA"/>
</dbReference>
<reference evidence="1 2" key="1">
    <citation type="journal article" date="2010" name="J. Bacteriol.">
        <title>Complete Genome Sequence of Cronobacter turicensis LMG 23827, a foodborne pathogen causing deaths in neonates.</title>
        <authorList>
            <person name="Stephan R."/>
            <person name="Lehner A."/>
            <person name="Tischler P."/>
            <person name="Rattei T."/>
        </authorList>
    </citation>
    <scope>NUCLEOTIDE SEQUENCE [LARGE SCALE GENOMIC DNA]</scope>
    <source>
        <strain evidence="2">DSM 18703 / CCUG 55852 / LMG 23827 / z3032</strain>
    </source>
</reference>